<evidence type="ECO:0000313" key="6">
    <source>
        <dbReference type="Proteomes" id="UP000199659"/>
    </source>
</evidence>
<evidence type="ECO:0000259" key="4">
    <source>
        <dbReference type="PROSITE" id="PS01124"/>
    </source>
</evidence>
<keyword evidence="3" id="KW-0804">Transcription</keyword>
<dbReference type="InterPro" id="IPR020449">
    <property type="entry name" value="Tscrpt_reg_AraC-type_HTH"/>
</dbReference>
<dbReference type="InterPro" id="IPR018060">
    <property type="entry name" value="HTH_AraC"/>
</dbReference>
<dbReference type="PROSITE" id="PS01124">
    <property type="entry name" value="HTH_ARAC_FAMILY_2"/>
    <property type="match status" value="1"/>
</dbReference>
<dbReference type="Pfam" id="PF12833">
    <property type="entry name" value="HTH_18"/>
    <property type="match status" value="1"/>
</dbReference>
<gene>
    <name evidence="5" type="ORF">SAMN05661086_00037</name>
</gene>
<dbReference type="Proteomes" id="UP000199659">
    <property type="component" value="Unassembled WGS sequence"/>
</dbReference>
<keyword evidence="2" id="KW-0238">DNA-binding</keyword>
<dbReference type="PANTHER" id="PTHR43280:SF2">
    <property type="entry name" value="HTH-TYPE TRANSCRIPTIONAL REGULATOR EXSA"/>
    <property type="match status" value="1"/>
</dbReference>
<sequence length="304" mass="35839">MDFVTIGKNYYCGYRMELCVRNDAGALAEKAANEYFKIIYIESETLHIALNKNFYILTGANVICLNEQDQISFKEEPKDNIMILFFKPFVINNKFCSESFYNQEKLSLSERQDLEFLNQFQHNCSDSLKIRQLYTSIASVIKQKFELLSQQLVLQNSSYWPCRSRSYLLELLFVLNRFEEESPVLVPQQQKLKYTKLTEELIDYLQTCYNQKFTIESLAKMFHTNRTTLLKEFKQSTGQSITNYVIEFRIFVAASLLRNTELAVSEICERTGFHDMSYFSRVFKKKIKLTPSKYRNLIKNNTCQ</sequence>
<reference evidence="5 6" key="1">
    <citation type="submission" date="2016-10" db="EMBL/GenBank/DDBJ databases">
        <authorList>
            <person name="de Groot N.N."/>
        </authorList>
    </citation>
    <scope>NUCLEOTIDE SEQUENCE [LARGE SCALE GENOMIC DNA]</scope>
    <source>
        <strain evidence="5 6">743A</strain>
    </source>
</reference>
<evidence type="ECO:0000313" key="5">
    <source>
        <dbReference type="EMBL" id="SFR54570.1"/>
    </source>
</evidence>
<dbReference type="SUPFAM" id="SSF46689">
    <property type="entry name" value="Homeodomain-like"/>
    <property type="match status" value="2"/>
</dbReference>
<dbReference type="Gene3D" id="1.10.10.60">
    <property type="entry name" value="Homeodomain-like"/>
    <property type="match status" value="2"/>
</dbReference>
<name>A0A1I6HJT0_9FIRM</name>
<dbReference type="GO" id="GO:0043565">
    <property type="term" value="F:sequence-specific DNA binding"/>
    <property type="evidence" value="ECO:0007669"/>
    <property type="project" value="InterPro"/>
</dbReference>
<organism evidence="5 6">
    <name type="scientific">Anaeromicropila populeti</name>
    <dbReference type="NCBI Taxonomy" id="37658"/>
    <lineage>
        <taxon>Bacteria</taxon>
        <taxon>Bacillati</taxon>
        <taxon>Bacillota</taxon>
        <taxon>Clostridia</taxon>
        <taxon>Lachnospirales</taxon>
        <taxon>Lachnospiraceae</taxon>
        <taxon>Anaeromicropila</taxon>
    </lineage>
</organism>
<keyword evidence="1" id="KW-0805">Transcription regulation</keyword>
<evidence type="ECO:0000256" key="3">
    <source>
        <dbReference type="ARBA" id="ARBA00023163"/>
    </source>
</evidence>
<protein>
    <submittedName>
        <fullName evidence="5">AraC family transcriptional regulator, L-rhamnose operon regulatory protein RhaS</fullName>
    </submittedName>
</protein>
<dbReference type="PRINTS" id="PR00032">
    <property type="entry name" value="HTHARAC"/>
</dbReference>
<feature type="domain" description="HTH araC/xylS-type" evidence="4">
    <location>
        <begin position="199"/>
        <end position="297"/>
    </location>
</feature>
<accession>A0A1I6HJT0</accession>
<dbReference type="EMBL" id="FOYZ01000001">
    <property type="protein sequence ID" value="SFR54570.1"/>
    <property type="molecule type" value="Genomic_DNA"/>
</dbReference>
<dbReference type="AlphaFoldDB" id="A0A1I6HJT0"/>
<dbReference type="STRING" id="37658.SAMN05661086_00037"/>
<keyword evidence="6" id="KW-1185">Reference proteome</keyword>
<dbReference type="PANTHER" id="PTHR43280">
    <property type="entry name" value="ARAC-FAMILY TRANSCRIPTIONAL REGULATOR"/>
    <property type="match status" value="1"/>
</dbReference>
<proteinExistence type="predicted"/>
<evidence type="ECO:0000256" key="1">
    <source>
        <dbReference type="ARBA" id="ARBA00023015"/>
    </source>
</evidence>
<dbReference type="InterPro" id="IPR018062">
    <property type="entry name" value="HTH_AraC-typ_CS"/>
</dbReference>
<dbReference type="SMART" id="SM00342">
    <property type="entry name" value="HTH_ARAC"/>
    <property type="match status" value="1"/>
</dbReference>
<dbReference type="GO" id="GO:0003700">
    <property type="term" value="F:DNA-binding transcription factor activity"/>
    <property type="evidence" value="ECO:0007669"/>
    <property type="project" value="InterPro"/>
</dbReference>
<evidence type="ECO:0000256" key="2">
    <source>
        <dbReference type="ARBA" id="ARBA00023125"/>
    </source>
</evidence>
<dbReference type="PROSITE" id="PS00041">
    <property type="entry name" value="HTH_ARAC_FAMILY_1"/>
    <property type="match status" value="1"/>
</dbReference>
<dbReference type="InterPro" id="IPR009057">
    <property type="entry name" value="Homeodomain-like_sf"/>
</dbReference>